<dbReference type="NCBIfam" id="NF045515">
    <property type="entry name" value="Glp_gephyrin"/>
    <property type="match status" value="1"/>
</dbReference>
<dbReference type="InterPro" id="IPR036688">
    <property type="entry name" value="MoeA_C_domain_IV_sf"/>
</dbReference>
<organism evidence="8 9">
    <name type="scientific">Salegentibacter agarivorans</name>
    <dbReference type="NCBI Taxonomy" id="345907"/>
    <lineage>
        <taxon>Bacteria</taxon>
        <taxon>Pseudomonadati</taxon>
        <taxon>Bacteroidota</taxon>
        <taxon>Flavobacteriia</taxon>
        <taxon>Flavobacteriales</taxon>
        <taxon>Flavobacteriaceae</taxon>
        <taxon>Salegentibacter</taxon>
    </lineage>
</organism>
<keyword evidence="6" id="KW-0500">Molybdenum</keyword>
<dbReference type="InterPro" id="IPR005110">
    <property type="entry name" value="MoeA_linker/N"/>
</dbReference>
<evidence type="ECO:0000313" key="8">
    <source>
        <dbReference type="EMBL" id="SFF76941.1"/>
    </source>
</evidence>
<dbReference type="SMART" id="SM00852">
    <property type="entry name" value="MoCF_biosynth"/>
    <property type="match status" value="1"/>
</dbReference>
<dbReference type="SUPFAM" id="SSF63867">
    <property type="entry name" value="MoeA C-terminal domain-like"/>
    <property type="match status" value="1"/>
</dbReference>
<dbReference type="InterPro" id="IPR036135">
    <property type="entry name" value="MoeA_linker/N_sf"/>
</dbReference>
<keyword evidence="6" id="KW-0460">Magnesium</keyword>
<evidence type="ECO:0000256" key="3">
    <source>
        <dbReference type="ARBA" id="ARBA00010763"/>
    </source>
</evidence>
<dbReference type="Pfam" id="PF03453">
    <property type="entry name" value="MoeA_N"/>
    <property type="match status" value="1"/>
</dbReference>
<accession>A0A1I2LIJ9</accession>
<evidence type="ECO:0000256" key="6">
    <source>
        <dbReference type="RuleBase" id="RU365090"/>
    </source>
</evidence>
<dbReference type="EMBL" id="FOOH01000008">
    <property type="protein sequence ID" value="SFF76941.1"/>
    <property type="molecule type" value="Genomic_DNA"/>
</dbReference>
<dbReference type="Proteomes" id="UP000199116">
    <property type="component" value="Unassembled WGS sequence"/>
</dbReference>
<comment type="cofactor">
    <cofactor evidence="6">
        <name>Mg(2+)</name>
        <dbReference type="ChEBI" id="CHEBI:18420"/>
    </cofactor>
</comment>
<dbReference type="Gene3D" id="3.90.105.10">
    <property type="entry name" value="Molybdopterin biosynthesis moea protein, domain 2"/>
    <property type="match status" value="1"/>
</dbReference>
<keyword evidence="6" id="KW-0808">Transferase</keyword>
<dbReference type="EC" id="2.10.1.1" evidence="6"/>
<keyword evidence="9" id="KW-1185">Reference proteome</keyword>
<evidence type="ECO:0000259" key="7">
    <source>
        <dbReference type="SMART" id="SM00852"/>
    </source>
</evidence>
<keyword evidence="6" id="KW-0479">Metal-binding</keyword>
<dbReference type="Pfam" id="PF03454">
    <property type="entry name" value="MoeA_C"/>
    <property type="match status" value="1"/>
</dbReference>
<comment type="pathway">
    <text evidence="2 6">Cofactor biosynthesis; molybdopterin biosynthesis.</text>
</comment>
<dbReference type="Gene3D" id="2.40.340.10">
    <property type="entry name" value="MoeA, C-terminal, domain IV"/>
    <property type="match status" value="1"/>
</dbReference>
<dbReference type="GO" id="GO:0005829">
    <property type="term" value="C:cytosol"/>
    <property type="evidence" value="ECO:0007669"/>
    <property type="project" value="TreeGrafter"/>
</dbReference>
<dbReference type="PANTHER" id="PTHR10192:SF5">
    <property type="entry name" value="GEPHYRIN"/>
    <property type="match status" value="1"/>
</dbReference>
<dbReference type="Pfam" id="PF00994">
    <property type="entry name" value="MoCF_biosynth"/>
    <property type="match status" value="1"/>
</dbReference>
<evidence type="ECO:0000313" key="9">
    <source>
        <dbReference type="Proteomes" id="UP000199116"/>
    </source>
</evidence>
<comment type="catalytic activity">
    <reaction evidence="5">
        <text>adenylyl-molybdopterin + molybdate = Mo-molybdopterin + AMP + H(+)</text>
        <dbReference type="Rhea" id="RHEA:35047"/>
        <dbReference type="ChEBI" id="CHEBI:15378"/>
        <dbReference type="ChEBI" id="CHEBI:36264"/>
        <dbReference type="ChEBI" id="CHEBI:62727"/>
        <dbReference type="ChEBI" id="CHEBI:71302"/>
        <dbReference type="ChEBI" id="CHEBI:456215"/>
        <dbReference type="EC" id="2.10.1.1"/>
    </reaction>
</comment>
<dbReference type="InterPro" id="IPR005111">
    <property type="entry name" value="MoeA_C_domain_IV"/>
</dbReference>
<evidence type="ECO:0000256" key="5">
    <source>
        <dbReference type="ARBA" id="ARBA00047317"/>
    </source>
</evidence>
<dbReference type="Gene3D" id="2.170.190.11">
    <property type="entry name" value="Molybdopterin biosynthesis moea protein, domain 3"/>
    <property type="match status" value="1"/>
</dbReference>
<dbReference type="InterPro" id="IPR001453">
    <property type="entry name" value="MoaB/Mog_dom"/>
</dbReference>
<dbReference type="PANTHER" id="PTHR10192">
    <property type="entry name" value="MOLYBDOPTERIN BIOSYNTHESIS PROTEIN"/>
    <property type="match status" value="1"/>
</dbReference>
<feature type="domain" description="MoaB/Mog" evidence="7">
    <location>
        <begin position="174"/>
        <end position="312"/>
    </location>
</feature>
<dbReference type="InterPro" id="IPR038987">
    <property type="entry name" value="MoeA-like"/>
</dbReference>
<dbReference type="NCBIfam" id="TIGR00177">
    <property type="entry name" value="molyb_syn"/>
    <property type="match status" value="1"/>
</dbReference>
<sequence length="392" mass="42665">MISVEQAKKILSENSEKGQIIEKSLGECLGLILAEDIYSPIDVPSFDNSAMDGYAMNFEETNRSWEVSNTIQAGDTSEINIAPGKAARIFTGAKIPKGTNTVIPQELIETIEEGQISYSGDKISTGSNVRLKGSQSKKNSLILEKGQVLGAGQIGLLASVGVAQVKVFSPPKVGFIVTGNELKEPGTPLKDGEIYNSNGPMLEALLKESCVRKIKSYKAEDDKDSLQKIIDLALSENDILLLSGGISVGDYDFVKECLNTAKVKELFYKIKQRPGKPMFAGKKDKKLILALPGNPASVHSCFIQYVRPSINFWLGKTAVWEADHNLEISEDIPKKTGFTHFMKGKKNGDKVELLKGQQSFNLQAFATAECLLELPAENSVVTAGTKVKVYDL</sequence>
<evidence type="ECO:0000256" key="2">
    <source>
        <dbReference type="ARBA" id="ARBA00005046"/>
    </source>
</evidence>
<dbReference type="GO" id="GO:0061599">
    <property type="term" value="F:molybdopterin molybdotransferase activity"/>
    <property type="evidence" value="ECO:0007669"/>
    <property type="project" value="UniProtKB-UniRule"/>
</dbReference>
<name>A0A1I2LIJ9_9FLAO</name>
<dbReference type="SUPFAM" id="SSF53218">
    <property type="entry name" value="Molybdenum cofactor biosynthesis proteins"/>
    <property type="match status" value="1"/>
</dbReference>
<dbReference type="CDD" id="cd00887">
    <property type="entry name" value="MoeA"/>
    <property type="match status" value="1"/>
</dbReference>
<dbReference type="Gene3D" id="3.40.980.10">
    <property type="entry name" value="MoaB/Mog-like domain"/>
    <property type="match status" value="1"/>
</dbReference>
<dbReference type="RefSeq" id="WP_093304057.1">
    <property type="nucleotide sequence ID" value="NZ_FOOH01000008.1"/>
</dbReference>
<gene>
    <name evidence="8" type="ORF">SAMN04488033_10868</name>
</gene>
<comment type="similarity">
    <text evidence="3 6">Belongs to the MoeA family.</text>
</comment>
<comment type="function">
    <text evidence="1 6">Catalyzes the insertion of molybdate into adenylated molybdopterin with the concomitant release of AMP.</text>
</comment>
<dbReference type="GO" id="GO:0046872">
    <property type="term" value="F:metal ion binding"/>
    <property type="evidence" value="ECO:0007669"/>
    <property type="project" value="UniProtKB-UniRule"/>
</dbReference>
<dbReference type="AlphaFoldDB" id="A0A1I2LIJ9"/>
<dbReference type="InterPro" id="IPR036425">
    <property type="entry name" value="MoaB/Mog-like_dom_sf"/>
</dbReference>
<proteinExistence type="inferred from homology"/>
<dbReference type="SUPFAM" id="SSF63882">
    <property type="entry name" value="MoeA N-terminal region -like"/>
    <property type="match status" value="1"/>
</dbReference>
<evidence type="ECO:0000256" key="1">
    <source>
        <dbReference type="ARBA" id="ARBA00002901"/>
    </source>
</evidence>
<keyword evidence="4 6" id="KW-0501">Molybdenum cofactor biosynthesis</keyword>
<protein>
    <recommendedName>
        <fullName evidence="6">Molybdopterin molybdenumtransferase</fullName>
        <ecNumber evidence="6">2.10.1.1</ecNumber>
    </recommendedName>
</protein>
<dbReference type="UniPathway" id="UPA00344"/>
<evidence type="ECO:0000256" key="4">
    <source>
        <dbReference type="ARBA" id="ARBA00023150"/>
    </source>
</evidence>
<dbReference type="GO" id="GO:0006777">
    <property type="term" value="P:Mo-molybdopterin cofactor biosynthetic process"/>
    <property type="evidence" value="ECO:0007669"/>
    <property type="project" value="UniProtKB-UniRule"/>
</dbReference>
<reference evidence="9" key="1">
    <citation type="submission" date="2016-10" db="EMBL/GenBank/DDBJ databases">
        <authorList>
            <person name="Varghese N."/>
            <person name="Submissions S."/>
        </authorList>
    </citation>
    <scope>NUCLEOTIDE SEQUENCE [LARGE SCALE GENOMIC DNA]</scope>
    <source>
        <strain evidence="9">DSM 23515</strain>
    </source>
</reference>